<dbReference type="SUPFAM" id="SSF51905">
    <property type="entry name" value="FAD/NAD(P)-binding domain"/>
    <property type="match status" value="2"/>
</dbReference>
<dbReference type="InterPro" id="IPR036188">
    <property type="entry name" value="FAD/NAD-bd_sf"/>
</dbReference>
<keyword evidence="6 7" id="KW-0503">Monooxygenase</keyword>
<dbReference type="AlphaFoldDB" id="A0AAX4PL89"/>
<evidence type="ECO:0000256" key="2">
    <source>
        <dbReference type="ARBA" id="ARBA00022630"/>
    </source>
</evidence>
<keyword evidence="8" id="KW-1185">Reference proteome</keyword>
<keyword evidence="3 6" id="KW-0274">FAD</keyword>
<evidence type="ECO:0000256" key="6">
    <source>
        <dbReference type="RuleBase" id="RU361177"/>
    </source>
</evidence>
<dbReference type="Gene3D" id="3.50.50.60">
    <property type="entry name" value="FAD/NAD(P)-binding domain"/>
    <property type="match status" value="2"/>
</dbReference>
<dbReference type="InterPro" id="IPR000960">
    <property type="entry name" value="Flavin_mOase"/>
</dbReference>
<evidence type="ECO:0000313" key="8">
    <source>
        <dbReference type="Proteomes" id="UP001472866"/>
    </source>
</evidence>
<comment type="similarity">
    <text evidence="1 6">Belongs to the FMO family.</text>
</comment>
<dbReference type="PRINTS" id="PR00370">
    <property type="entry name" value="FMOXYGENASE"/>
</dbReference>
<name>A0AAX4PL89_9CHLO</name>
<evidence type="ECO:0000313" key="7">
    <source>
        <dbReference type="EMBL" id="WZN66379.1"/>
    </source>
</evidence>
<evidence type="ECO:0000256" key="4">
    <source>
        <dbReference type="ARBA" id="ARBA00022857"/>
    </source>
</evidence>
<comment type="cofactor">
    <cofactor evidence="6">
        <name>FAD</name>
        <dbReference type="ChEBI" id="CHEBI:57692"/>
    </cofactor>
</comment>
<dbReference type="EMBL" id="CP151515">
    <property type="protein sequence ID" value="WZN66379.1"/>
    <property type="molecule type" value="Genomic_DNA"/>
</dbReference>
<dbReference type="PANTHER" id="PTHR23023">
    <property type="entry name" value="DIMETHYLANILINE MONOOXYGENASE"/>
    <property type="match status" value="1"/>
</dbReference>
<dbReference type="Pfam" id="PF00743">
    <property type="entry name" value="FMO-like"/>
    <property type="match status" value="2"/>
</dbReference>
<dbReference type="EC" id="1.-.-.-" evidence="6"/>
<sequence length="484" mass="53566">MASRQGASKGLGLASGAYGRGARMVTHASRASSTPGCREVAVVGAGAAGLVAARELRRENLAVTVFERGSEVGGTWVYTANCGSTASSSSAYHIHSSLYESLRVNLPKEIMGYSDFPFLENSGSRYCGHAEVKDYLRSFVQHFDLESMLEMNTLVEEAEPAEGGKWRLRVRPRGDQEGHDRVFDAVVVCNGHFESPKFPQGVGRENYSGSQLHSCDYKTSDDDRFVGKRVLVVGMGPSGDDLCREVAEVASKVYWSGRGFDRFDEERLRSVRSSLRGNIILRGNVASVSGKVVTFEKGSEDPVEVDTILWCTGYHYTVPFLKGSGAVQTERGRIEPLYEHLFHPKFGPKLSFVGLGFRILPFPFFEIQTRWVARCLSGRCSLPTEQEMAAEAEAFYGGIEGEGARVDMTHCMDGVQWDYLDRVARNSGGAPKLEDWKIGLYEINRVKKARHPKEYRDLTLPEEVPLMEKGAARAQSFLAQLQEL</sequence>
<keyword evidence="4" id="KW-0521">NADP</keyword>
<gene>
    <name evidence="7" type="ORF">HKI87_15g79440</name>
</gene>
<evidence type="ECO:0000256" key="1">
    <source>
        <dbReference type="ARBA" id="ARBA00009183"/>
    </source>
</evidence>
<dbReference type="GO" id="GO:0050660">
    <property type="term" value="F:flavin adenine dinucleotide binding"/>
    <property type="evidence" value="ECO:0007669"/>
    <property type="project" value="InterPro"/>
</dbReference>
<dbReference type="Proteomes" id="UP001472866">
    <property type="component" value="Chromosome 15"/>
</dbReference>
<keyword evidence="2 6" id="KW-0285">Flavoprotein</keyword>
<protein>
    <recommendedName>
        <fullName evidence="6">Flavin-containing monooxygenase</fullName>
        <ecNumber evidence="6">1.-.-.-</ecNumber>
    </recommendedName>
</protein>
<dbReference type="GO" id="GO:0050661">
    <property type="term" value="F:NADP binding"/>
    <property type="evidence" value="ECO:0007669"/>
    <property type="project" value="InterPro"/>
</dbReference>
<evidence type="ECO:0000256" key="5">
    <source>
        <dbReference type="ARBA" id="ARBA00023002"/>
    </source>
</evidence>
<dbReference type="InterPro" id="IPR020946">
    <property type="entry name" value="Flavin_mOase-like"/>
</dbReference>
<proteinExistence type="inferred from homology"/>
<reference evidence="7 8" key="1">
    <citation type="submission" date="2024-03" db="EMBL/GenBank/DDBJ databases">
        <title>Complete genome sequence of the green alga Chloropicon roscoffensis RCC1871.</title>
        <authorList>
            <person name="Lemieux C."/>
            <person name="Pombert J.-F."/>
            <person name="Otis C."/>
            <person name="Turmel M."/>
        </authorList>
    </citation>
    <scope>NUCLEOTIDE SEQUENCE [LARGE SCALE GENOMIC DNA]</scope>
    <source>
        <strain evidence="7 8">RCC1871</strain>
    </source>
</reference>
<evidence type="ECO:0000256" key="3">
    <source>
        <dbReference type="ARBA" id="ARBA00022827"/>
    </source>
</evidence>
<organism evidence="7 8">
    <name type="scientific">Chloropicon roscoffensis</name>
    <dbReference type="NCBI Taxonomy" id="1461544"/>
    <lineage>
        <taxon>Eukaryota</taxon>
        <taxon>Viridiplantae</taxon>
        <taxon>Chlorophyta</taxon>
        <taxon>Chloropicophyceae</taxon>
        <taxon>Chloropicales</taxon>
        <taxon>Chloropicaceae</taxon>
        <taxon>Chloropicon</taxon>
    </lineage>
</organism>
<accession>A0AAX4PL89</accession>
<dbReference type="GO" id="GO:0004499">
    <property type="term" value="F:N,N-dimethylaniline monooxygenase activity"/>
    <property type="evidence" value="ECO:0007669"/>
    <property type="project" value="InterPro"/>
</dbReference>
<keyword evidence="5 6" id="KW-0560">Oxidoreductase</keyword>
<dbReference type="InterPro" id="IPR050346">
    <property type="entry name" value="FMO-like"/>
</dbReference>